<dbReference type="Gene3D" id="3.30.70.270">
    <property type="match status" value="1"/>
</dbReference>
<dbReference type="GO" id="GO:0006259">
    <property type="term" value="P:DNA metabolic process"/>
    <property type="evidence" value="ECO:0007669"/>
    <property type="project" value="UniProtKB-ARBA"/>
</dbReference>
<organism evidence="4 5">
    <name type="scientific">Mytilus coruscus</name>
    <name type="common">Sea mussel</name>
    <dbReference type="NCBI Taxonomy" id="42192"/>
    <lineage>
        <taxon>Eukaryota</taxon>
        <taxon>Metazoa</taxon>
        <taxon>Spiralia</taxon>
        <taxon>Lophotrochozoa</taxon>
        <taxon>Mollusca</taxon>
        <taxon>Bivalvia</taxon>
        <taxon>Autobranchia</taxon>
        <taxon>Pteriomorphia</taxon>
        <taxon>Mytilida</taxon>
        <taxon>Mytiloidea</taxon>
        <taxon>Mytilidae</taxon>
        <taxon>Mytilinae</taxon>
        <taxon>Mytilus</taxon>
    </lineage>
</organism>
<accession>A0A6J8DXS9</accession>
<dbReference type="FunFam" id="1.10.340.70:FF:000001">
    <property type="entry name" value="Retrovirus-related Pol polyprotein from transposon gypsy-like Protein"/>
    <property type="match status" value="1"/>
</dbReference>
<dbReference type="Pfam" id="PF02023">
    <property type="entry name" value="SCAN"/>
    <property type="match status" value="1"/>
</dbReference>
<dbReference type="CDD" id="cd01647">
    <property type="entry name" value="RT_LTR"/>
    <property type="match status" value="1"/>
</dbReference>
<dbReference type="InterPro" id="IPR050951">
    <property type="entry name" value="Retrovirus_Pol_polyprotein"/>
</dbReference>
<feature type="domain" description="Reverse transcriptase" evidence="3">
    <location>
        <begin position="1005"/>
        <end position="1144"/>
    </location>
</feature>
<dbReference type="InterPro" id="IPR041588">
    <property type="entry name" value="Integrase_H2C2"/>
</dbReference>
<dbReference type="PANTHER" id="PTHR37984">
    <property type="entry name" value="PROTEIN CBG26694"/>
    <property type="match status" value="1"/>
</dbReference>
<dbReference type="Pfam" id="PF00078">
    <property type="entry name" value="RVT_1"/>
    <property type="match status" value="1"/>
</dbReference>
<evidence type="ECO:0000313" key="4">
    <source>
        <dbReference type="EMBL" id="CAC5412930.1"/>
    </source>
</evidence>
<keyword evidence="5" id="KW-1185">Reference proteome</keyword>
<evidence type="ECO:0000259" key="3">
    <source>
        <dbReference type="PROSITE" id="PS50878"/>
    </source>
</evidence>
<dbReference type="PANTHER" id="PTHR37984:SF5">
    <property type="entry name" value="PROTEIN NYNRIN-LIKE"/>
    <property type="match status" value="1"/>
</dbReference>
<dbReference type="SUPFAM" id="SSF47353">
    <property type="entry name" value="Retrovirus capsid dimerization domain-like"/>
    <property type="match status" value="1"/>
</dbReference>
<feature type="coiled-coil region" evidence="1">
    <location>
        <begin position="73"/>
        <end position="151"/>
    </location>
</feature>
<dbReference type="InterPro" id="IPR043502">
    <property type="entry name" value="DNA/RNA_pol_sf"/>
</dbReference>
<feature type="region of interest" description="Disordered" evidence="2">
    <location>
        <begin position="332"/>
        <end position="369"/>
    </location>
</feature>
<dbReference type="Pfam" id="PF17921">
    <property type="entry name" value="Integrase_H2C2"/>
    <property type="match status" value="1"/>
</dbReference>
<gene>
    <name evidence="4" type="ORF">MCOR_45896</name>
</gene>
<reference evidence="4 5" key="1">
    <citation type="submission" date="2020-06" db="EMBL/GenBank/DDBJ databases">
        <authorList>
            <person name="Li R."/>
            <person name="Bekaert M."/>
        </authorList>
    </citation>
    <scope>NUCLEOTIDE SEQUENCE [LARGE SCALE GENOMIC DNA]</scope>
    <source>
        <strain evidence="5">wild</strain>
    </source>
</reference>
<dbReference type="EMBL" id="CACVKT020008119">
    <property type="protein sequence ID" value="CAC5412930.1"/>
    <property type="molecule type" value="Genomic_DNA"/>
</dbReference>
<evidence type="ECO:0000313" key="5">
    <source>
        <dbReference type="Proteomes" id="UP000507470"/>
    </source>
</evidence>
<name>A0A6J8DXS9_MYTCO</name>
<dbReference type="InterPro" id="IPR003309">
    <property type="entry name" value="SCAN_dom"/>
</dbReference>
<dbReference type="Gene3D" id="1.10.4020.10">
    <property type="entry name" value="DNA breaking-rejoining enzymes"/>
    <property type="match status" value="1"/>
</dbReference>
<dbReference type="SUPFAM" id="SSF53098">
    <property type="entry name" value="Ribonuclease H-like"/>
    <property type="match status" value="1"/>
</dbReference>
<dbReference type="Proteomes" id="UP000507470">
    <property type="component" value="Unassembled WGS sequence"/>
</dbReference>
<dbReference type="GO" id="GO:0003676">
    <property type="term" value="F:nucleic acid binding"/>
    <property type="evidence" value="ECO:0007669"/>
    <property type="project" value="InterPro"/>
</dbReference>
<evidence type="ECO:0000256" key="2">
    <source>
        <dbReference type="SAM" id="MobiDB-lite"/>
    </source>
</evidence>
<dbReference type="Gene3D" id="3.30.420.10">
    <property type="entry name" value="Ribonuclease H-like superfamily/Ribonuclease H"/>
    <property type="match status" value="1"/>
</dbReference>
<sequence>MAFDACKFLKTPDLEGFDNLKKEELVLLAKHLKLDFRVSMRKHIIKKLVIDKLVDAEILGEEALELKVENVDAFKLKQLELEHELKLKQLEKEKEERQAELEMKESLEMEKMKEKEKEDKFKLKQAELEMRESLEIEKMKIEMAKEESNTKFQSKSEHFNFDAAKNIRLVPKFCEKTLDKFFPQFEKIAQNWKWPKPFWTTMLRSVFEGKAAEIYSALSSENSSDYDKVKKEVLKAYELVPEAYRQKFRSYKKFDSQTYVEFAWEKEDLFDKWLTSKKIDKNFDNLRQLMLLEEFKQCVHLDLKTHLDDKTVETLQDAAVISDNYTRSHKRSFKGQNFNTSSGNYKNQSTERTDSKPVAKNKSQSSYNMSSPKFDTFEKKLLTCAYCVELGCIDVPLHRIYLKSDLITGPVVVGVHPNLPVEGVSLLLGNDLSRNKVVAEPIVTSEPVVDVKSPEDDAELYPACVVTRAMARKQQNEDLQEDQFDYMDLSDTFLADIEGRGSSEKAVIRPPSISKNVIMPWPDVNNHSLDQRKFVEEQNKDPEVLQLRKRAQPQEEADKVAECYYHQDGIVMRKWRPPDATPEEEWRVVYQVVVPKVYRQDMIGLAHDTPLAGHLDIRKTCLKILQHFYWPRLRSDVAEYCKSCHICQVVGKPNQKIPPAPLLPIPAFEEPFSRVLIDCVGPLPKTKTGNAYLLTIMCTSTRFPEAIPLRNIKTPTIVKALIKFFHASRTSKQVVYQLGIAQYRSSAYQPESQGALERFHQTLKNMIRTFCLTKHTDLNLLDYVSRFKEKLYTACQIAQNNLKTVQNKMKIWYDKDARDRFFEPGDKVLVFLPVPGHPLQAKYCGPYTIESKINDLNYIVKTPGRRKQNRVCHINMLKPYFERTNEGESKPVATLAMVKLENNHDKPDIIEPPFSSKTMEETVRLKNSEILSNLDSKLAHLSFNRREKLKALVFSFKNLFPDVPNKTTAVCHDVDVGDASPIKQHPYQLNPLKLEFMRQEIKYMLDNDIIEPSNSEWSSPCLLVPKPDKPFRFVTDFRKINSVSKSDSYPIPRIDDCIDNIGKAKFVSKFDLLKGYWQVPLTQRAREISAFVTPDGLFQYTVMPFGMKSAPATFQRMINNVIKDLDCCYAYIDDLIIVTIKFDC</sequence>
<dbReference type="Gene3D" id="1.10.340.70">
    <property type="match status" value="1"/>
</dbReference>
<dbReference type="InterPro" id="IPR000477">
    <property type="entry name" value="RT_dom"/>
</dbReference>
<dbReference type="PROSITE" id="PS50878">
    <property type="entry name" value="RT_POL"/>
    <property type="match status" value="1"/>
</dbReference>
<dbReference type="Gene3D" id="3.10.10.10">
    <property type="entry name" value="HIV Type 1 Reverse Transcriptase, subunit A, domain 1"/>
    <property type="match status" value="1"/>
</dbReference>
<dbReference type="InterPro" id="IPR054465">
    <property type="entry name" value="Integrase_p58-like_C"/>
</dbReference>
<dbReference type="InterPro" id="IPR038269">
    <property type="entry name" value="SCAN_sf"/>
</dbReference>
<dbReference type="InterPro" id="IPR012337">
    <property type="entry name" value="RNaseH-like_sf"/>
</dbReference>
<evidence type="ECO:0000256" key="1">
    <source>
        <dbReference type="SAM" id="Coils"/>
    </source>
</evidence>
<protein>
    <recommendedName>
        <fullName evidence="3">Reverse transcriptase domain-containing protein</fullName>
    </recommendedName>
</protein>
<keyword evidence="1" id="KW-0175">Coiled coil</keyword>
<proteinExistence type="predicted"/>
<dbReference type="InterPro" id="IPR036397">
    <property type="entry name" value="RNaseH_sf"/>
</dbReference>
<feature type="compositionally biased region" description="Polar residues" evidence="2">
    <location>
        <begin position="334"/>
        <end position="348"/>
    </location>
</feature>
<dbReference type="AlphaFoldDB" id="A0A6J8DXS9"/>
<dbReference type="SUPFAM" id="SSF56672">
    <property type="entry name" value="DNA/RNA polymerases"/>
    <property type="match status" value="1"/>
</dbReference>
<dbReference type="OrthoDB" id="10064731at2759"/>
<dbReference type="InterPro" id="IPR043128">
    <property type="entry name" value="Rev_trsase/Diguanyl_cyclase"/>
</dbReference>
<dbReference type="Pfam" id="PF22938">
    <property type="entry name" value="Integrase_p58_C"/>
    <property type="match status" value="1"/>
</dbReference>